<accession>A0AAE0LKU7</accession>
<protein>
    <submittedName>
        <fullName evidence="2">Uncharacterized protein</fullName>
    </submittedName>
</protein>
<comment type="caution">
    <text evidence="2">The sequence shown here is derived from an EMBL/GenBank/DDBJ whole genome shotgun (WGS) entry which is preliminary data.</text>
</comment>
<dbReference type="Proteomes" id="UP001190700">
    <property type="component" value="Unassembled WGS sequence"/>
</dbReference>
<dbReference type="AlphaFoldDB" id="A0AAE0LKU7"/>
<organism evidence="2 3">
    <name type="scientific">Cymbomonas tetramitiformis</name>
    <dbReference type="NCBI Taxonomy" id="36881"/>
    <lineage>
        <taxon>Eukaryota</taxon>
        <taxon>Viridiplantae</taxon>
        <taxon>Chlorophyta</taxon>
        <taxon>Pyramimonadophyceae</taxon>
        <taxon>Pyramimonadales</taxon>
        <taxon>Pyramimonadaceae</taxon>
        <taxon>Cymbomonas</taxon>
    </lineage>
</organism>
<name>A0AAE0LKU7_9CHLO</name>
<sequence>MVRKEYGAVLRMLNGTIELAAKWEMEDELEGGGEGSPPSDVDEEEADSPPRRRRLPEQSPRTPSRGRPSSSPAATGKALSKITKAYHLVMTLARRVQQTPHAFGGEMEWGVRPATCPTVTQHADDGVPLDTLDDLMDAWRHWRGLVVDPREDGWLEWRASERAASHVTNDSLQQRRGVFEKADDVFNGNFTNDDGATHGLRCGEGPLSGLHLSLPQPAETPEYCDLVRGADGRLSAREPVKYSKVEFAYRLIQFARTMPESMDREIHFYITYVVDLITQMSKYEVKCVVDYDKLVKQKLATGFLTTWNPDMLHATWTRFLQARVEAGQSTTKKTGETAAKEGRGAGKSSGGKATKAMVCFQWNAGKCSKKGCRSAKMASLLLTYLTVWNSVDLSEHGVSLEALREFEGSTVGMGAAVPEVTKFANRWAVVFRDDPAVDDLVRSVSLGAGWKFNPDSLVMLGKNYVKEGFDFKVDKHHQEELDARRVVPVPEGWARAIHGVGVVDKDLPFPHLPLRQPSATTITPHSPPFLVPHPPIVGDPVPPLPSVTLRPLVGTTGFSSSSFVIPFKHPFRSPPPTADPNAPPAVPLPIQDQLALRHAIRQQADEHRLHYQQEYDHTLKPGRQPAFNVGDLVMLRRTTAQRATITTSKIQGCAATGPFIIEELVGKGSVRLRDHLWGQAFPTATRVNMLSLLQARGDSSMQQMEHILLAKQPEFDAAYQAQDKRLEELKAEMRSRPDAPCCGKCKKPCHKLWCKGLCKGM</sequence>
<evidence type="ECO:0000256" key="1">
    <source>
        <dbReference type="SAM" id="MobiDB-lite"/>
    </source>
</evidence>
<feature type="region of interest" description="Disordered" evidence="1">
    <location>
        <begin position="327"/>
        <end position="351"/>
    </location>
</feature>
<evidence type="ECO:0000313" key="3">
    <source>
        <dbReference type="Proteomes" id="UP001190700"/>
    </source>
</evidence>
<gene>
    <name evidence="2" type="ORF">CYMTET_3642</name>
</gene>
<evidence type="ECO:0000313" key="2">
    <source>
        <dbReference type="EMBL" id="KAK3288888.1"/>
    </source>
</evidence>
<feature type="region of interest" description="Disordered" evidence="1">
    <location>
        <begin position="24"/>
        <end position="77"/>
    </location>
</feature>
<keyword evidence="3" id="KW-1185">Reference proteome</keyword>
<dbReference type="EMBL" id="LGRX02000332">
    <property type="protein sequence ID" value="KAK3288888.1"/>
    <property type="molecule type" value="Genomic_DNA"/>
</dbReference>
<feature type="compositionally biased region" description="Basic and acidic residues" evidence="1">
    <location>
        <begin position="333"/>
        <end position="344"/>
    </location>
</feature>
<proteinExistence type="predicted"/>
<feature type="compositionally biased region" description="Low complexity" evidence="1">
    <location>
        <begin position="59"/>
        <end position="72"/>
    </location>
</feature>
<reference evidence="2 3" key="1">
    <citation type="journal article" date="2015" name="Genome Biol. Evol.">
        <title>Comparative Genomics of a Bacterivorous Green Alga Reveals Evolutionary Causalities and Consequences of Phago-Mixotrophic Mode of Nutrition.</title>
        <authorList>
            <person name="Burns J.A."/>
            <person name="Paasch A."/>
            <person name="Narechania A."/>
            <person name="Kim E."/>
        </authorList>
    </citation>
    <scope>NUCLEOTIDE SEQUENCE [LARGE SCALE GENOMIC DNA]</scope>
    <source>
        <strain evidence="2 3">PLY_AMNH</strain>
    </source>
</reference>